<organism evidence="2 3">
    <name type="scientific">Temnothorax longispinosus</name>
    <dbReference type="NCBI Taxonomy" id="300112"/>
    <lineage>
        <taxon>Eukaryota</taxon>
        <taxon>Metazoa</taxon>
        <taxon>Ecdysozoa</taxon>
        <taxon>Arthropoda</taxon>
        <taxon>Hexapoda</taxon>
        <taxon>Insecta</taxon>
        <taxon>Pterygota</taxon>
        <taxon>Neoptera</taxon>
        <taxon>Endopterygota</taxon>
        <taxon>Hymenoptera</taxon>
        <taxon>Apocrita</taxon>
        <taxon>Aculeata</taxon>
        <taxon>Formicoidea</taxon>
        <taxon>Formicidae</taxon>
        <taxon>Myrmicinae</taxon>
        <taxon>Temnothorax</taxon>
    </lineage>
</organism>
<reference evidence="2 3" key="1">
    <citation type="journal article" date="2019" name="Philos. Trans. R. Soc. Lond., B, Biol. Sci.">
        <title>Ant behaviour and brain gene expression of defending hosts depend on the ecological success of the intruding social parasite.</title>
        <authorList>
            <person name="Kaur R."/>
            <person name="Stoldt M."/>
            <person name="Jongepier E."/>
            <person name="Feldmeyer B."/>
            <person name="Menzel F."/>
            <person name="Bornberg-Bauer E."/>
            <person name="Foitzik S."/>
        </authorList>
    </citation>
    <scope>NUCLEOTIDE SEQUENCE [LARGE SCALE GENOMIC DNA]</scope>
    <source>
        <tissue evidence="2">Whole body</tissue>
    </source>
</reference>
<feature type="region of interest" description="Disordered" evidence="1">
    <location>
        <begin position="173"/>
        <end position="227"/>
    </location>
</feature>
<name>A0A4S2K916_9HYME</name>
<comment type="caution">
    <text evidence="2">The sequence shown here is derived from an EMBL/GenBank/DDBJ whole genome shotgun (WGS) entry which is preliminary data.</text>
</comment>
<accession>A0A4S2K916</accession>
<evidence type="ECO:0000313" key="3">
    <source>
        <dbReference type="Proteomes" id="UP000310200"/>
    </source>
</evidence>
<evidence type="ECO:0000256" key="1">
    <source>
        <dbReference type="SAM" id="MobiDB-lite"/>
    </source>
</evidence>
<protein>
    <submittedName>
        <fullName evidence="2">Uncharacterized protein</fullName>
    </submittedName>
</protein>
<dbReference type="EMBL" id="QBLH01003066">
    <property type="protein sequence ID" value="TGZ45773.1"/>
    <property type="molecule type" value="Genomic_DNA"/>
</dbReference>
<proteinExistence type="predicted"/>
<evidence type="ECO:0000313" key="2">
    <source>
        <dbReference type="EMBL" id="TGZ45773.1"/>
    </source>
</evidence>
<dbReference type="AlphaFoldDB" id="A0A4S2K916"/>
<gene>
    <name evidence="2" type="ORF">DBV15_11257</name>
</gene>
<dbReference type="Proteomes" id="UP000310200">
    <property type="component" value="Unassembled WGS sequence"/>
</dbReference>
<sequence>MFLFDKFPTALICRRELCADCCLSIVADKHESSSSRATILQVSTKLRRFQPPRLVTPAVRCEAGHPQGPHPPLTSVQASPAGGLTLDGARCWDDSPLLFGESSRLPATVRRLLSGYRDRDGEFTAACNTQPANARSDSDAVARSLNSYVDTRCAVSNMTFARTWRNGNAVLMESRPPRERPPSLLWDDEEQGGKDNVTLNNHRLQGTFPFGDRATAKPVRRRTRRRRCRGETLRNSAGGMTAAPRCAGCRGECMSRVRTLTHDDVENQYPRPTDPPTDDGVKTRRRGATSPSSSSAFVRFRLFSSADSLNTDVAGATRTNDQLVGRTRPQRIPGGPLKIGGFVLSEANMNELVKDTSPLHRSRASLAKITDNMIGKSGWDQLVVMTAKAVVYPPTTWVIETRKWVVEDTLNDTCAVDRAAACHDATMRRSECTCISLLHTL</sequence>
<feature type="compositionally biased region" description="Basic residues" evidence="1">
    <location>
        <begin position="218"/>
        <end position="227"/>
    </location>
</feature>
<keyword evidence="3" id="KW-1185">Reference proteome</keyword>
<feature type="region of interest" description="Disordered" evidence="1">
    <location>
        <begin position="263"/>
        <end position="292"/>
    </location>
</feature>